<name>A0AAQ3URS0_PASNO</name>
<evidence type="ECO:0000313" key="1">
    <source>
        <dbReference type="EMBL" id="WVZ96364.1"/>
    </source>
</evidence>
<accession>A0AAQ3URS0</accession>
<proteinExistence type="predicted"/>
<gene>
    <name evidence="1" type="ORF">U9M48_042015</name>
</gene>
<keyword evidence="2" id="KW-1185">Reference proteome</keyword>
<dbReference type="EMBL" id="CP144754">
    <property type="protein sequence ID" value="WVZ96364.1"/>
    <property type="molecule type" value="Genomic_DNA"/>
</dbReference>
<dbReference type="AlphaFoldDB" id="A0AAQ3URS0"/>
<protein>
    <submittedName>
        <fullName evidence="1">Uncharacterized protein</fullName>
    </submittedName>
</protein>
<sequence length="180" mass="20072">MFQVYESKFSKACLSTPSLPQGVSGKATEAWDDIYGDEEAFTATSGNATGASGSSGLSELSSYLHSDTEVKFGPDFNILNCPASRVLEERRRRLTPDMVEVLSCIKDWELANLHKQHTVEKETKELEVAFEAMHLNDAEETSPGSYGRNTMVLDNAPCLQLTKMLWIARERSKKETMELI</sequence>
<evidence type="ECO:0000313" key="2">
    <source>
        <dbReference type="Proteomes" id="UP001341281"/>
    </source>
</evidence>
<organism evidence="1 2">
    <name type="scientific">Paspalum notatum var. saurae</name>
    <dbReference type="NCBI Taxonomy" id="547442"/>
    <lineage>
        <taxon>Eukaryota</taxon>
        <taxon>Viridiplantae</taxon>
        <taxon>Streptophyta</taxon>
        <taxon>Embryophyta</taxon>
        <taxon>Tracheophyta</taxon>
        <taxon>Spermatophyta</taxon>
        <taxon>Magnoliopsida</taxon>
        <taxon>Liliopsida</taxon>
        <taxon>Poales</taxon>
        <taxon>Poaceae</taxon>
        <taxon>PACMAD clade</taxon>
        <taxon>Panicoideae</taxon>
        <taxon>Andropogonodae</taxon>
        <taxon>Paspaleae</taxon>
        <taxon>Paspalinae</taxon>
        <taxon>Paspalum</taxon>
    </lineage>
</organism>
<reference evidence="1 2" key="1">
    <citation type="submission" date="2024-02" db="EMBL/GenBank/DDBJ databases">
        <title>High-quality chromosome-scale genome assembly of Pensacola bahiagrass (Paspalum notatum Flugge var. saurae).</title>
        <authorList>
            <person name="Vega J.M."/>
            <person name="Podio M."/>
            <person name="Orjuela J."/>
            <person name="Siena L.A."/>
            <person name="Pessino S.C."/>
            <person name="Combes M.C."/>
            <person name="Mariac C."/>
            <person name="Albertini E."/>
            <person name="Pupilli F."/>
            <person name="Ortiz J.P.A."/>
            <person name="Leblanc O."/>
        </authorList>
    </citation>
    <scope>NUCLEOTIDE SEQUENCE [LARGE SCALE GENOMIC DNA]</scope>
    <source>
        <strain evidence="1">R1</strain>
        <tissue evidence="1">Leaf</tissue>
    </source>
</reference>
<dbReference type="Proteomes" id="UP001341281">
    <property type="component" value="Chromosome 10"/>
</dbReference>